<evidence type="ECO:0000313" key="8">
    <source>
        <dbReference type="Proteomes" id="UP000027936"/>
    </source>
</evidence>
<dbReference type="OrthoDB" id="9775950at2"/>
<feature type="transmembrane region" description="Helical" evidence="6">
    <location>
        <begin position="228"/>
        <end position="249"/>
    </location>
</feature>
<gene>
    <name evidence="7" type="ORF">M670_01716</name>
</gene>
<evidence type="ECO:0000256" key="5">
    <source>
        <dbReference type="ARBA" id="ARBA00023136"/>
    </source>
</evidence>
<sequence length="524" mass="57302">MAQSSFLKGTLIITAATIISKFIGSIFQIPLQNIAGDKVLGIFGLVYPVYMIALILSVAGIPIAISKLISEARGAKREHEIGDIFHSASVLALIFGVVSFTIMFVFSKPISIILGGEYTRPAVIIVSFTLLVAPYMAVYRGFFQGFEDMKPTAVSQVIEQFVRVILILSIAYFLVKKGEPNEIITGGVMVGSSVGALFSLIYLRTLYTKFKDRPVGMKSFSMNIFRQWAKRILALSIPIAVGSLTMALLNLVDSVTIPHGLTWAGIHTEEVQQQLGIYRRGLSLVGIASVFSSAVILPLIPTITKAMAQNDIELANSYIVRSLKYAHLVSWPAAIGLLALTIPVNRALFTDFQGSDVVAIINFSSVFSSLTVLTTGILQGLNRSKLAAWVIVIGAVLKGIFNLIFVSQSGIMGAAYATLLIYVLLTVANIVFIFQTTKYNIWRKETLVFIGASIIMGFVVFAPMFYFNVTDFSRIQSMLYLLVIVPIGALVYAILVIVGKGLSNKELQAFPVIGRYIRKLQRHN</sequence>
<dbReference type="InterPro" id="IPR050833">
    <property type="entry name" value="Poly_Biosynth_Transport"/>
</dbReference>
<feature type="transmembrane region" description="Helical" evidence="6">
    <location>
        <begin position="7"/>
        <end position="27"/>
    </location>
</feature>
<keyword evidence="2" id="KW-1003">Cell membrane</keyword>
<dbReference type="InterPro" id="IPR024923">
    <property type="entry name" value="PG_synth_SpoVB"/>
</dbReference>
<dbReference type="PATRIC" id="fig|1348973.3.peg.1676"/>
<feature type="transmembrane region" description="Helical" evidence="6">
    <location>
        <begin position="446"/>
        <end position="466"/>
    </location>
</feature>
<accession>A0A072P079</accession>
<feature type="transmembrane region" description="Helical" evidence="6">
    <location>
        <begin position="411"/>
        <end position="434"/>
    </location>
</feature>
<dbReference type="PIRSF" id="PIRSF038958">
    <property type="entry name" value="PG_synth_SpoVB"/>
    <property type="match status" value="1"/>
</dbReference>
<feature type="transmembrane region" description="Helical" evidence="6">
    <location>
        <begin position="39"/>
        <end position="63"/>
    </location>
</feature>
<feature type="transmembrane region" description="Helical" evidence="6">
    <location>
        <begin position="282"/>
        <end position="304"/>
    </location>
</feature>
<name>A0A072P079_SCHAZ</name>
<keyword evidence="4 6" id="KW-1133">Transmembrane helix</keyword>
<feature type="transmembrane region" description="Helical" evidence="6">
    <location>
        <begin position="187"/>
        <end position="207"/>
    </location>
</feature>
<feature type="transmembrane region" description="Helical" evidence="6">
    <location>
        <begin position="84"/>
        <end position="106"/>
    </location>
</feature>
<evidence type="ECO:0000256" key="4">
    <source>
        <dbReference type="ARBA" id="ARBA00022989"/>
    </source>
</evidence>
<comment type="subcellular location">
    <subcellularLocation>
        <location evidence="1">Cell membrane</location>
        <topology evidence="1">Multi-pass membrane protein</topology>
    </subcellularLocation>
</comment>
<evidence type="ECO:0000256" key="1">
    <source>
        <dbReference type="ARBA" id="ARBA00004651"/>
    </source>
</evidence>
<comment type="caution">
    <text evidence="7">The sequence shown here is derived from an EMBL/GenBank/DDBJ whole genome shotgun (WGS) entry which is preliminary data.</text>
</comment>
<proteinExistence type="predicted"/>
<dbReference type="InterPro" id="IPR002797">
    <property type="entry name" value="Polysacc_synth"/>
</dbReference>
<feature type="transmembrane region" description="Helical" evidence="6">
    <location>
        <begin position="478"/>
        <end position="498"/>
    </location>
</feature>
<keyword evidence="5 6" id="KW-0472">Membrane</keyword>
<dbReference type="EMBL" id="JJRY01000005">
    <property type="protein sequence ID" value="KEF38900.1"/>
    <property type="molecule type" value="Genomic_DNA"/>
</dbReference>
<dbReference type="Proteomes" id="UP000027936">
    <property type="component" value="Unassembled WGS sequence"/>
</dbReference>
<reference evidence="7 8" key="1">
    <citation type="submission" date="2014-04" db="EMBL/GenBank/DDBJ databases">
        <title>Draft genome sequence of Bacillus azotoformans MEV2011, a (co-) denitrifying strain unable to grow in the presence of oxygen.</title>
        <authorList>
            <person name="Nielsen M."/>
            <person name="Schreiber L."/>
            <person name="Finster K."/>
            <person name="Schramm A."/>
        </authorList>
    </citation>
    <scope>NUCLEOTIDE SEQUENCE [LARGE SCALE GENOMIC DNA]</scope>
    <source>
        <strain evidence="7 8">MEV2011</strain>
    </source>
</reference>
<feature type="transmembrane region" description="Helical" evidence="6">
    <location>
        <begin position="325"/>
        <end position="345"/>
    </location>
</feature>
<dbReference type="CDD" id="cd13124">
    <property type="entry name" value="MATE_SpoVB_like"/>
    <property type="match status" value="1"/>
</dbReference>
<dbReference type="Pfam" id="PF01943">
    <property type="entry name" value="Polysacc_synt"/>
    <property type="match status" value="1"/>
</dbReference>
<evidence type="ECO:0000313" key="7">
    <source>
        <dbReference type="EMBL" id="KEF38900.1"/>
    </source>
</evidence>
<dbReference type="AlphaFoldDB" id="A0A072P079"/>
<feature type="transmembrane region" description="Helical" evidence="6">
    <location>
        <begin position="386"/>
        <end position="405"/>
    </location>
</feature>
<evidence type="ECO:0000256" key="6">
    <source>
        <dbReference type="SAM" id="Phobius"/>
    </source>
</evidence>
<evidence type="ECO:0000256" key="2">
    <source>
        <dbReference type="ARBA" id="ARBA00022475"/>
    </source>
</evidence>
<dbReference type="PANTHER" id="PTHR30250">
    <property type="entry name" value="PST FAMILY PREDICTED COLANIC ACID TRANSPORTER"/>
    <property type="match status" value="1"/>
</dbReference>
<organism evidence="7 8">
    <name type="scientific">Schinkia azotoformans MEV2011</name>
    <dbReference type="NCBI Taxonomy" id="1348973"/>
    <lineage>
        <taxon>Bacteria</taxon>
        <taxon>Bacillati</taxon>
        <taxon>Bacillota</taxon>
        <taxon>Bacilli</taxon>
        <taxon>Bacillales</taxon>
        <taxon>Bacillaceae</taxon>
        <taxon>Calidifontibacillus/Schinkia group</taxon>
        <taxon>Schinkia</taxon>
    </lineage>
</organism>
<keyword evidence="3 6" id="KW-0812">Transmembrane</keyword>
<dbReference type="PANTHER" id="PTHR30250:SF29">
    <property type="entry name" value="POLYSACCHARIDE BIOSYNTHESIS PROTEIN C-TERMINAL DOMAIN-CONTAINING PROTEIN"/>
    <property type="match status" value="1"/>
</dbReference>
<dbReference type="RefSeq" id="WP_035194889.1">
    <property type="nucleotide sequence ID" value="NZ_JJRY01000005.1"/>
</dbReference>
<feature type="transmembrane region" description="Helical" evidence="6">
    <location>
        <begin position="357"/>
        <end position="379"/>
    </location>
</feature>
<feature type="transmembrane region" description="Helical" evidence="6">
    <location>
        <begin position="118"/>
        <end position="137"/>
    </location>
</feature>
<protein>
    <submittedName>
        <fullName evidence="7">Membrane protein involved in the export of O-antigen and teichoic acid</fullName>
    </submittedName>
</protein>
<evidence type="ECO:0000256" key="3">
    <source>
        <dbReference type="ARBA" id="ARBA00022692"/>
    </source>
</evidence>
<feature type="transmembrane region" description="Helical" evidence="6">
    <location>
        <begin position="157"/>
        <end position="175"/>
    </location>
</feature>
<dbReference type="GO" id="GO:0005886">
    <property type="term" value="C:plasma membrane"/>
    <property type="evidence" value="ECO:0007669"/>
    <property type="project" value="UniProtKB-SubCell"/>
</dbReference>